<comment type="caution">
    <text evidence="6">The sequence shown here is derived from an EMBL/GenBank/DDBJ whole genome shotgun (WGS) entry which is preliminary data.</text>
</comment>
<evidence type="ECO:0000313" key="7">
    <source>
        <dbReference type="Proteomes" id="UP000238338"/>
    </source>
</evidence>
<keyword evidence="1 5" id="KW-1003">Cell membrane</keyword>
<comment type="function">
    <text evidence="5">Plays a role in cell envelope biogenesis, maintenance of cell envelope integrity and membrane homeostasis.</text>
</comment>
<dbReference type="GO" id="GO:0005886">
    <property type="term" value="C:plasma membrane"/>
    <property type="evidence" value="ECO:0007669"/>
    <property type="project" value="UniProtKB-SubCell"/>
</dbReference>
<keyword evidence="2 5" id="KW-0812">Transmembrane</keyword>
<protein>
    <recommendedName>
        <fullName evidence="5">Inner membrane-spanning protein YciB</fullName>
    </recommendedName>
</protein>
<feature type="transmembrane region" description="Helical" evidence="5">
    <location>
        <begin position="166"/>
        <end position="185"/>
    </location>
</feature>
<evidence type="ECO:0000256" key="4">
    <source>
        <dbReference type="ARBA" id="ARBA00023136"/>
    </source>
</evidence>
<dbReference type="InterPro" id="IPR006008">
    <property type="entry name" value="YciB"/>
</dbReference>
<evidence type="ECO:0000313" key="6">
    <source>
        <dbReference type="EMBL" id="PQV58918.1"/>
    </source>
</evidence>
<dbReference type="Proteomes" id="UP000238338">
    <property type="component" value="Unassembled WGS sequence"/>
</dbReference>
<accession>A0A2S8SE15</accession>
<dbReference type="PANTHER" id="PTHR36917">
    <property type="entry name" value="INTRACELLULAR SEPTATION PROTEIN A-RELATED"/>
    <property type="match status" value="1"/>
</dbReference>
<organism evidence="6 7">
    <name type="scientific">Albidovulum denitrificans</name>
    <dbReference type="NCBI Taxonomy" id="404881"/>
    <lineage>
        <taxon>Bacteria</taxon>
        <taxon>Pseudomonadati</taxon>
        <taxon>Pseudomonadota</taxon>
        <taxon>Alphaproteobacteria</taxon>
        <taxon>Rhodobacterales</taxon>
        <taxon>Paracoccaceae</taxon>
        <taxon>Albidovulum</taxon>
    </lineage>
</organism>
<evidence type="ECO:0000256" key="5">
    <source>
        <dbReference type="HAMAP-Rule" id="MF_00189"/>
    </source>
</evidence>
<feature type="transmembrane region" description="Helical" evidence="5">
    <location>
        <begin position="74"/>
        <end position="90"/>
    </location>
</feature>
<comment type="similarity">
    <text evidence="5">Belongs to the YciB family.</text>
</comment>
<comment type="subcellular location">
    <subcellularLocation>
        <location evidence="5">Cell inner membrane</location>
        <topology evidence="5">Multi-pass membrane protein</topology>
    </subcellularLocation>
</comment>
<feature type="transmembrane region" description="Helical" evidence="5">
    <location>
        <begin position="12"/>
        <end position="29"/>
    </location>
</feature>
<name>A0A2S8SE15_9RHOB</name>
<dbReference type="OrthoDB" id="9788219at2"/>
<reference evidence="6 7" key="1">
    <citation type="submission" date="2018-02" db="EMBL/GenBank/DDBJ databases">
        <title>Genomic Encyclopedia of Archaeal and Bacterial Type Strains, Phase II (KMG-II): from individual species to whole genera.</title>
        <authorList>
            <person name="Goeker M."/>
        </authorList>
    </citation>
    <scope>NUCLEOTIDE SEQUENCE [LARGE SCALE GENOMIC DNA]</scope>
    <source>
        <strain evidence="6 7">DSM 18921</strain>
    </source>
</reference>
<evidence type="ECO:0000256" key="3">
    <source>
        <dbReference type="ARBA" id="ARBA00022989"/>
    </source>
</evidence>
<dbReference type="HAMAP" id="MF_00189">
    <property type="entry name" value="YciB"/>
    <property type="match status" value="1"/>
</dbReference>
<feature type="transmembrane region" description="Helical" evidence="5">
    <location>
        <begin position="136"/>
        <end position="154"/>
    </location>
</feature>
<keyword evidence="7" id="KW-1185">Reference proteome</keyword>
<sequence>MAGRKINPWLKMALDLGPVVVFFIAFVRLKDATFTYGGTEYHGFILATAIFVPLMVVSTLILWRLTGRLSPMQIVTLVLVVVFGGLSVWLNDERFFKMKPTMIYLFFAGVLGWGLMRGKSYLALAIDEVMPLAHEGWMLLTKRLALFFLGLAVANEAIWRTMSDQAWVNFKTFGLPVAIFLFFMVQGGLFKTYGIEEQDEGQSPD</sequence>
<evidence type="ECO:0000256" key="1">
    <source>
        <dbReference type="ARBA" id="ARBA00022475"/>
    </source>
</evidence>
<proteinExistence type="inferred from homology"/>
<dbReference type="PANTHER" id="PTHR36917:SF1">
    <property type="entry name" value="INNER MEMBRANE-SPANNING PROTEIN YCIB"/>
    <property type="match status" value="1"/>
</dbReference>
<evidence type="ECO:0000256" key="2">
    <source>
        <dbReference type="ARBA" id="ARBA00022692"/>
    </source>
</evidence>
<feature type="transmembrane region" description="Helical" evidence="5">
    <location>
        <begin position="41"/>
        <end position="62"/>
    </location>
</feature>
<gene>
    <name evidence="5" type="primary">yciB</name>
    <name evidence="6" type="ORF">LX70_00737</name>
</gene>
<dbReference type="Pfam" id="PF04279">
    <property type="entry name" value="IspA"/>
    <property type="match status" value="1"/>
</dbReference>
<keyword evidence="3 5" id="KW-1133">Transmembrane helix</keyword>
<feature type="transmembrane region" description="Helical" evidence="5">
    <location>
        <begin position="102"/>
        <end position="124"/>
    </location>
</feature>
<dbReference type="EMBL" id="PVEP01000001">
    <property type="protein sequence ID" value="PQV58918.1"/>
    <property type="molecule type" value="Genomic_DNA"/>
</dbReference>
<keyword evidence="4 5" id="KW-0472">Membrane</keyword>
<dbReference type="RefSeq" id="WP_105513143.1">
    <property type="nucleotide sequence ID" value="NZ_PVEP01000001.1"/>
</dbReference>
<dbReference type="AlphaFoldDB" id="A0A2S8SE15"/>
<keyword evidence="5" id="KW-0997">Cell inner membrane</keyword>